<dbReference type="SMART" id="SM01291">
    <property type="entry name" value="N-SET"/>
    <property type="match status" value="1"/>
</dbReference>
<dbReference type="InterPro" id="IPR017111">
    <property type="entry name" value="Set1_fungi"/>
</dbReference>
<evidence type="ECO:0000256" key="11">
    <source>
        <dbReference type="ARBA" id="ARBA00044492"/>
    </source>
</evidence>
<dbReference type="SUPFAM" id="SSF54928">
    <property type="entry name" value="RNA-binding domain, RBD"/>
    <property type="match status" value="1"/>
</dbReference>
<sequence length="1184" mass="132609">MSYTGHTSALHALTPLTSTDSSPPGKLPSPRSAHASKENMYAASAAPHSATAPGISKNVPATMTPVNTPPDAKKAVRPADGNMGTRIIYDPMLDPKTATLPRTEKKPAPRYKDIIEKGDPSPPPDPRLAIAGYTTGNYVIKTVGPAAPKSKLRIAPYIAKPYAHDSRISCGPGPATQVVVTGFDPLTPETQVRAFLTTYGEVDSVRNQTDPNNGSPLGIALIKFRDTPPSRGVAAMKASTSAKRAEKEGTNQRIGVKQVKIQLDREGRRCEKLVAKVVERSRKEEEKLKAKYAAKLAGPQTPVDPVALGLPANVPKGPSGRGARPPVPPMAPPISSRKHQHSHLVESEPIKPRMKRKPYLFIAHQYVPVLGTTIDHLKKRLKNYHWKDVRCDQTGYFVVFEESKWGEDETVRCYRECNMGPLFTYVMNMDCQQYGDPDYERSPSPERAAVERKRKCEDDRVAHEEQLDLEVEKKERAENLDPVAGALDALRQELREKILTDVKTRIAGPALLECLAPERLAPKRRKLNIPDPQSKEDIRPPTYFGHGNDSPAMRTPDSRSGGFGGRFGRKALGPYDHNRVRGKKQPRIVNAFADERRKTTAPKRNAVRGLHRAMLDFYDDDKDSDDEGRSSFTRDTEEQESRPISRAHSTDVEDEESSRAHRAKRRRIEAGWGEDSDDEMMDDSHARSLLAHLIHKDPENMAEKELEQVLAILPRSSPIWKKADKALKGFRRLRKIEQEAEKIFGPMETAAEDKLEPEVIITQDEDDSIKPVETIEPADTTKTVTKKASVAKPKKKTKKQLQEEAKAAEVRVAEVTPAEDEALVVVELEPVSDVIPAPEETPEEERGSVSWAVSIGEPQRTVIDDPTVVMDIDGWQDLLKDDEDLDCLRKALDSAPAAKIGDVQTWAWKQKQIKQLNRPGEEGVSRTETKIDGYYVPNPSGCARTEGVQKIRESEKSKYLPHRIRVQKEREERERRAKNEERTQVTVEGFKFQTTTKTTSTANSRANRANNRRLVNDINISKTMTGAEGDAMRFNQLKKRKKLVKFDRSAIHNWGLYAEENIAANDMIIEYVGEKVRQRVADLREKKYDMQGVGSSYLFRIDEDTIIDATKMGGIARFINHSCTPNCTAKIIRVDGTKRIVIYALRDINKNEELTYDYKFEREIDATDRVPCLCGSVGCKGFLN</sequence>
<feature type="compositionally biased region" description="Acidic residues" evidence="18">
    <location>
        <begin position="617"/>
        <end position="626"/>
    </location>
</feature>
<comment type="subcellular location">
    <subcellularLocation>
        <location evidence="2">Chromosome</location>
    </subcellularLocation>
    <subcellularLocation>
        <location evidence="1 16">Nucleus</location>
    </subcellularLocation>
</comment>
<evidence type="ECO:0000313" key="22">
    <source>
        <dbReference type="EMBL" id="ORY12094.1"/>
    </source>
</evidence>
<evidence type="ECO:0000256" key="18">
    <source>
        <dbReference type="SAM" id="MobiDB-lite"/>
    </source>
</evidence>
<dbReference type="SMART" id="SM00508">
    <property type="entry name" value="PostSET"/>
    <property type="match status" value="1"/>
</dbReference>
<feature type="compositionally biased region" description="Basic residues" evidence="18">
    <location>
        <begin position="599"/>
        <end position="611"/>
    </location>
</feature>
<dbReference type="OrthoDB" id="308383at2759"/>
<keyword evidence="8 16" id="KW-0949">S-adenosyl-L-methionine</keyword>
<dbReference type="GO" id="GO:0003723">
    <property type="term" value="F:RNA binding"/>
    <property type="evidence" value="ECO:0007669"/>
    <property type="project" value="UniProtKB-UniRule"/>
</dbReference>
<evidence type="ECO:0000256" key="16">
    <source>
        <dbReference type="PIRNR" id="PIRNR037104"/>
    </source>
</evidence>
<comment type="caution">
    <text evidence="22">The sequence shown here is derived from an EMBL/GenBank/DDBJ whole genome shotgun (WGS) entry which is preliminary data.</text>
</comment>
<name>A0A1Y1ZPG5_9PLEO</name>
<evidence type="ECO:0000313" key="23">
    <source>
        <dbReference type="Proteomes" id="UP000193144"/>
    </source>
</evidence>
<dbReference type="Gene3D" id="3.30.70.330">
    <property type="match status" value="1"/>
</dbReference>
<keyword evidence="6 16" id="KW-0489">Methyltransferase</keyword>
<dbReference type="AlphaFoldDB" id="A0A1Y1ZPG5"/>
<dbReference type="SMART" id="SM00317">
    <property type="entry name" value="SET"/>
    <property type="match status" value="1"/>
</dbReference>
<comment type="catalytic activity">
    <reaction evidence="14">
        <text>N(6)-methyl-L-lysyl(4)-[histone H3] + S-adenosyl-L-methionine = N(6),N(6)-dimethyl-L-lysyl(4)-[histone H3] + S-adenosyl-L-homocysteine + H(+)</text>
        <dbReference type="Rhea" id="RHEA:60268"/>
        <dbReference type="Rhea" id="RHEA-COMP:15540"/>
        <dbReference type="Rhea" id="RHEA-COMP:15543"/>
        <dbReference type="ChEBI" id="CHEBI:15378"/>
        <dbReference type="ChEBI" id="CHEBI:57856"/>
        <dbReference type="ChEBI" id="CHEBI:59789"/>
        <dbReference type="ChEBI" id="CHEBI:61929"/>
        <dbReference type="ChEBI" id="CHEBI:61976"/>
    </reaction>
</comment>
<keyword evidence="10 16" id="KW-0539">Nucleus</keyword>
<dbReference type="EMBL" id="MCFA01000054">
    <property type="protein sequence ID" value="ORY12094.1"/>
    <property type="molecule type" value="Genomic_DNA"/>
</dbReference>
<gene>
    <name evidence="22" type="ORF">BCR34DRAFT_483087</name>
</gene>
<comment type="function">
    <text evidence="16">Catalytic component of the COMPASS (Set1C) complex that specifically mono-, di- and trimethylates histone H3 to form H3K4me1/2/3. COMPASS recognizes ubiquitinated H2B on one face of the nucleosome which stimulates the methylation of H3 on the opposing face.</text>
</comment>
<dbReference type="InterPro" id="IPR003616">
    <property type="entry name" value="Post-SET_dom"/>
</dbReference>
<dbReference type="PANTHER" id="PTHR45814:SF2">
    <property type="entry name" value="HISTONE-LYSINE N-METHYLTRANSFERASE SETD1"/>
    <property type="match status" value="1"/>
</dbReference>
<dbReference type="Proteomes" id="UP000193144">
    <property type="component" value="Unassembled WGS sequence"/>
</dbReference>
<evidence type="ECO:0000256" key="3">
    <source>
        <dbReference type="ARBA" id="ARBA00012182"/>
    </source>
</evidence>
<dbReference type="Pfam" id="PF00856">
    <property type="entry name" value="SET"/>
    <property type="match status" value="1"/>
</dbReference>
<feature type="region of interest" description="Disordered" evidence="18">
    <location>
        <begin position="528"/>
        <end position="680"/>
    </location>
</feature>
<dbReference type="InterPro" id="IPR000504">
    <property type="entry name" value="RRM_dom"/>
</dbReference>
<feature type="compositionally biased region" description="Low complexity" evidence="18">
    <location>
        <begin position="42"/>
        <end position="53"/>
    </location>
</feature>
<dbReference type="InterPro" id="IPR046341">
    <property type="entry name" value="SET_dom_sf"/>
</dbReference>
<dbReference type="GO" id="GO:0032259">
    <property type="term" value="P:methylation"/>
    <property type="evidence" value="ECO:0007669"/>
    <property type="project" value="UniProtKB-KW"/>
</dbReference>
<evidence type="ECO:0000256" key="7">
    <source>
        <dbReference type="ARBA" id="ARBA00022679"/>
    </source>
</evidence>
<dbReference type="PROSITE" id="PS50868">
    <property type="entry name" value="POST_SET"/>
    <property type="match status" value="1"/>
</dbReference>
<evidence type="ECO:0000259" key="20">
    <source>
        <dbReference type="PROSITE" id="PS50280"/>
    </source>
</evidence>
<evidence type="ECO:0000259" key="21">
    <source>
        <dbReference type="PROSITE" id="PS50868"/>
    </source>
</evidence>
<dbReference type="GO" id="GO:0005694">
    <property type="term" value="C:chromosome"/>
    <property type="evidence" value="ECO:0007669"/>
    <property type="project" value="UniProtKB-SubCell"/>
</dbReference>
<dbReference type="InterPro" id="IPR024657">
    <property type="entry name" value="COMPASS_Set1_N-SET"/>
</dbReference>
<dbReference type="Pfam" id="PF11764">
    <property type="entry name" value="N-SET"/>
    <property type="match status" value="1"/>
</dbReference>
<dbReference type="EC" id="2.1.1.354" evidence="3 16"/>
<evidence type="ECO:0000256" key="15">
    <source>
        <dbReference type="ARBA" id="ARBA00049129"/>
    </source>
</evidence>
<evidence type="ECO:0000256" key="10">
    <source>
        <dbReference type="ARBA" id="ARBA00023242"/>
    </source>
</evidence>
<comment type="subunit">
    <text evidence="16">Component of the COMPASS (Set1C) complex.</text>
</comment>
<dbReference type="GO" id="GO:0140999">
    <property type="term" value="F:histone H3K4 trimethyltransferase activity"/>
    <property type="evidence" value="ECO:0007669"/>
    <property type="project" value="UniProtKB-EC"/>
</dbReference>
<dbReference type="GO" id="GO:0048188">
    <property type="term" value="C:Set1C/COMPASS complex"/>
    <property type="evidence" value="ECO:0007669"/>
    <property type="project" value="InterPro"/>
</dbReference>
<proteinExistence type="predicted"/>
<accession>A0A1Y1ZPG5</accession>
<dbReference type="InterPro" id="IPR044570">
    <property type="entry name" value="Set1-like"/>
</dbReference>
<feature type="region of interest" description="Disordered" evidence="18">
    <location>
        <begin position="1"/>
        <end position="89"/>
    </location>
</feature>
<dbReference type="STRING" id="1231657.A0A1Y1ZPG5"/>
<keyword evidence="9 16" id="KW-0156">Chromatin regulator</keyword>
<dbReference type="InterPro" id="IPR001214">
    <property type="entry name" value="SET_dom"/>
</dbReference>
<evidence type="ECO:0000256" key="9">
    <source>
        <dbReference type="ARBA" id="ARBA00022853"/>
    </source>
</evidence>
<feature type="domain" description="RRM" evidence="19">
    <location>
        <begin position="176"/>
        <end position="266"/>
    </location>
</feature>
<dbReference type="InterPro" id="IPR035979">
    <property type="entry name" value="RBD_domain_sf"/>
</dbReference>
<comment type="catalytic activity">
    <reaction evidence="13 16">
        <text>L-lysyl(4)-[histone H3] + 3 S-adenosyl-L-methionine = N(6),N(6),N(6)-trimethyl-L-lysyl(4)-[histone H3] + 3 S-adenosyl-L-homocysteine + 3 H(+)</text>
        <dbReference type="Rhea" id="RHEA:60260"/>
        <dbReference type="Rhea" id="RHEA-COMP:15537"/>
        <dbReference type="Rhea" id="RHEA-COMP:15547"/>
        <dbReference type="ChEBI" id="CHEBI:15378"/>
        <dbReference type="ChEBI" id="CHEBI:29969"/>
        <dbReference type="ChEBI" id="CHEBI:57856"/>
        <dbReference type="ChEBI" id="CHEBI:59789"/>
        <dbReference type="ChEBI" id="CHEBI:61961"/>
        <dbReference type="EC" id="2.1.1.354"/>
    </reaction>
</comment>
<dbReference type="InterPro" id="IPR024636">
    <property type="entry name" value="SET_assoc"/>
</dbReference>
<evidence type="ECO:0000256" key="8">
    <source>
        <dbReference type="ARBA" id="ARBA00022691"/>
    </source>
</evidence>
<dbReference type="PIRSF" id="PIRSF037104">
    <property type="entry name" value="Histone_H3-K4_mtfrase_Set1_fun"/>
    <property type="match status" value="1"/>
</dbReference>
<comment type="function">
    <text evidence="11">Catalytic component of the COMPASS (Set1C) complex that specifically mono-, di- and trimethylates histone H3 to form H3K4me1/2/3. Binds RNAs which might negatively affect its histone methyltransferase activity. COMPASS recognizes ubiquitinated H2B on one face of the nucleosome which stimulates the methylation of H3 on the opposing face.</text>
</comment>
<feature type="domain" description="SET" evidence="20">
    <location>
        <begin position="1042"/>
        <end position="1159"/>
    </location>
</feature>
<dbReference type="PANTHER" id="PTHR45814">
    <property type="entry name" value="HISTONE-LYSINE N-METHYLTRANSFERASE SETD1"/>
    <property type="match status" value="1"/>
</dbReference>
<dbReference type="InterPro" id="IPR012677">
    <property type="entry name" value="Nucleotide-bd_a/b_plait_sf"/>
</dbReference>
<evidence type="ECO:0000256" key="2">
    <source>
        <dbReference type="ARBA" id="ARBA00004286"/>
    </source>
</evidence>
<reference evidence="22 23" key="1">
    <citation type="submission" date="2016-07" db="EMBL/GenBank/DDBJ databases">
        <title>Pervasive Adenine N6-methylation of Active Genes in Fungi.</title>
        <authorList>
            <consortium name="DOE Joint Genome Institute"/>
            <person name="Mondo S.J."/>
            <person name="Dannebaum R.O."/>
            <person name="Kuo R.C."/>
            <person name="Labutti K."/>
            <person name="Haridas S."/>
            <person name="Kuo A."/>
            <person name="Salamov A."/>
            <person name="Ahrendt S.R."/>
            <person name="Lipzen A."/>
            <person name="Sullivan W."/>
            <person name="Andreopoulos W.B."/>
            <person name="Clum A."/>
            <person name="Lindquist E."/>
            <person name="Daum C."/>
            <person name="Ramamoorthy G.K."/>
            <person name="Gryganskyi A."/>
            <person name="Culley D."/>
            <person name="Magnuson J.K."/>
            <person name="James T.Y."/>
            <person name="O'Malley M.A."/>
            <person name="Stajich J.E."/>
            <person name="Spatafora J.W."/>
            <person name="Visel A."/>
            <person name="Grigoriev I.V."/>
        </authorList>
    </citation>
    <scope>NUCLEOTIDE SEQUENCE [LARGE SCALE GENOMIC DNA]</scope>
    <source>
        <strain evidence="22 23">CBS 115471</strain>
    </source>
</reference>
<evidence type="ECO:0000256" key="5">
    <source>
        <dbReference type="ARBA" id="ARBA00022454"/>
    </source>
</evidence>
<feature type="compositionally biased region" description="Basic and acidic residues" evidence="18">
    <location>
        <begin position="627"/>
        <end position="651"/>
    </location>
</feature>
<comment type="subunit">
    <text evidence="12">Component of the Set1C/COMPASS complex.</text>
</comment>
<protein>
    <recommendedName>
        <fullName evidence="4 16">Histone-lysine N-methyltransferase, H3 lysine-4 specific</fullName>
        <ecNumber evidence="3 16">2.1.1.354</ecNumber>
    </recommendedName>
</protein>
<keyword evidence="7 16" id="KW-0808">Transferase</keyword>
<dbReference type="PROSITE" id="PS50102">
    <property type="entry name" value="RRM"/>
    <property type="match status" value="1"/>
</dbReference>
<dbReference type="Pfam" id="PF11767">
    <property type="entry name" value="SET_assoc"/>
    <property type="match status" value="1"/>
</dbReference>
<evidence type="ECO:0000256" key="6">
    <source>
        <dbReference type="ARBA" id="ARBA00022603"/>
    </source>
</evidence>
<evidence type="ECO:0000256" key="4">
    <source>
        <dbReference type="ARBA" id="ARBA00015839"/>
    </source>
</evidence>
<keyword evidence="23" id="KW-1185">Reference proteome</keyword>
<evidence type="ECO:0000256" key="14">
    <source>
        <dbReference type="ARBA" id="ARBA00047583"/>
    </source>
</evidence>
<organism evidence="22 23">
    <name type="scientific">Clohesyomyces aquaticus</name>
    <dbReference type="NCBI Taxonomy" id="1231657"/>
    <lineage>
        <taxon>Eukaryota</taxon>
        <taxon>Fungi</taxon>
        <taxon>Dikarya</taxon>
        <taxon>Ascomycota</taxon>
        <taxon>Pezizomycotina</taxon>
        <taxon>Dothideomycetes</taxon>
        <taxon>Pleosporomycetidae</taxon>
        <taxon>Pleosporales</taxon>
        <taxon>Lindgomycetaceae</taxon>
        <taxon>Clohesyomyces</taxon>
    </lineage>
</organism>
<dbReference type="SUPFAM" id="SSF82199">
    <property type="entry name" value="SET domain"/>
    <property type="match status" value="1"/>
</dbReference>
<evidence type="ECO:0000256" key="1">
    <source>
        <dbReference type="ARBA" id="ARBA00004123"/>
    </source>
</evidence>
<comment type="catalytic activity">
    <reaction evidence="15">
        <text>N(6),N(6)-dimethyl-L-lysyl(4)-[histone H3] + S-adenosyl-L-methionine = N(6),N(6),N(6)-trimethyl-L-lysyl(4)-[histone H3] + S-adenosyl-L-homocysteine + H(+)</text>
        <dbReference type="Rhea" id="RHEA:60272"/>
        <dbReference type="Rhea" id="RHEA-COMP:15537"/>
        <dbReference type="Rhea" id="RHEA-COMP:15540"/>
        <dbReference type="ChEBI" id="CHEBI:15378"/>
        <dbReference type="ChEBI" id="CHEBI:57856"/>
        <dbReference type="ChEBI" id="CHEBI:59789"/>
        <dbReference type="ChEBI" id="CHEBI:61961"/>
        <dbReference type="ChEBI" id="CHEBI:61976"/>
    </reaction>
</comment>
<evidence type="ECO:0000256" key="17">
    <source>
        <dbReference type="PROSITE-ProRule" id="PRU00176"/>
    </source>
</evidence>
<dbReference type="PROSITE" id="PS51572">
    <property type="entry name" value="SAM_MT43_1"/>
    <property type="match status" value="1"/>
</dbReference>
<dbReference type="Gene3D" id="2.170.270.10">
    <property type="entry name" value="SET domain"/>
    <property type="match status" value="1"/>
</dbReference>
<keyword evidence="5 16" id="KW-0158">Chromosome</keyword>
<evidence type="ECO:0000256" key="12">
    <source>
        <dbReference type="ARBA" id="ARBA00044515"/>
    </source>
</evidence>
<evidence type="ECO:0000259" key="19">
    <source>
        <dbReference type="PROSITE" id="PS50102"/>
    </source>
</evidence>
<dbReference type="PROSITE" id="PS50280">
    <property type="entry name" value="SET"/>
    <property type="match status" value="1"/>
</dbReference>
<evidence type="ECO:0000256" key="13">
    <source>
        <dbReference type="ARBA" id="ARBA00047571"/>
    </source>
</evidence>
<feature type="domain" description="Post-SET" evidence="21">
    <location>
        <begin position="1168"/>
        <end position="1184"/>
    </location>
</feature>
<keyword evidence="17" id="KW-0694">RNA-binding</keyword>